<comment type="caution">
    <text evidence="4">The sequence shown here is derived from an EMBL/GenBank/DDBJ whole genome shotgun (WGS) entry which is preliminary data.</text>
</comment>
<organism evidence="4 5">
    <name type="scientific">Eruca vesicaria subsp. sativa</name>
    <name type="common">Garden rocket</name>
    <name type="synonym">Eruca sativa</name>
    <dbReference type="NCBI Taxonomy" id="29727"/>
    <lineage>
        <taxon>Eukaryota</taxon>
        <taxon>Viridiplantae</taxon>
        <taxon>Streptophyta</taxon>
        <taxon>Embryophyta</taxon>
        <taxon>Tracheophyta</taxon>
        <taxon>Spermatophyta</taxon>
        <taxon>Magnoliopsida</taxon>
        <taxon>eudicotyledons</taxon>
        <taxon>Gunneridae</taxon>
        <taxon>Pentapetalae</taxon>
        <taxon>rosids</taxon>
        <taxon>malvids</taxon>
        <taxon>Brassicales</taxon>
        <taxon>Brassicaceae</taxon>
        <taxon>Brassiceae</taxon>
        <taxon>Eruca</taxon>
    </lineage>
</organism>
<proteinExistence type="inferred from homology"/>
<dbReference type="Proteomes" id="UP001642260">
    <property type="component" value="Unassembled WGS sequence"/>
</dbReference>
<protein>
    <recommendedName>
        <fullName evidence="3">Alpha/beta hydrolase fold-3 domain-containing protein</fullName>
    </recommendedName>
</protein>
<evidence type="ECO:0000259" key="3">
    <source>
        <dbReference type="Pfam" id="PF07859"/>
    </source>
</evidence>
<gene>
    <name evidence="4" type="ORF">ERUC_LOCUS29994</name>
</gene>
<accession>A0ABC8L0M3</accession>
<name>A0ABC8L0M3_ERUVS</name>
<evidence type="ECO:0000256" key="1">
    <source>
        <dbReference type="ARBA" id="ARBA00010515"/>
    </source>
</evidence>
<comment type="similarity">
    <text evidence="1">Belongs to the 'GDXG' lipolytic enzyme family.</text>
</comment>
<evidence type="ECO:0000256" key="2">
    <source>
        <dbReference type="SAM" id="MobiDB-lite"/>
    </source>
</evidence>
<feature type="region of interest" description="Disordered" evidence="2">
    <location>
        <begin position="16"/>
        <end position="46"/>
    </location>
</feature>
<dbReference type="Gene3D" id="3.40.50.1820">
    <property type="entry name" value="alpha/beta hydrolase"/>
    <property type="match status" value="1"/>
</dbReference>
<evidence type="ECO:0000313" key="5">
    <source>
        <dbReference type="Proteomes" id="UP001642260"/>
    </source>
</evidence>
<evidence type="ECO:0000313" key="4">
    <source>
        <dbReference type="EMBL" id="CAH8364238.1"/>
    </source>
</evidence>
<dbReference type="InterPro" id="IPR050466">
    <property type="entry name" value="Carboxylest/Gibb_receptor"/>
</dbReference>
<dbReference type="PANTHER" id="PTHR23024">
    <property type="entry name" value="ARYLACETAMIDE DEACETYLASE"/>
    <property type="match status" value="1"/>
</dbReference>
<reference evidence="4 5" key="1">
    <citation type="submission" date="2022-03" db="EMBL/GenBank/DDBJ databases">
        <authorList>
            <person name="Macdonald S."/>
            <person name="Ahmed S."/>
            <person name="Newling K."/>
        </authorList>
    </citation>
    <scope>NUCLEOTIDE SEQUENCE [LARGE SCALE GENOMIC DNA]</scope>
</reference>
<sequence>MSESSPDSDPYALIGIIKNPNGSITRDPTRIPSAPATPEPSPQNPVVSKDIIVSQTNSTWMRLYVPSTNLLRSSQKLTLLLYFHAGGFITCSVDFQLFHDFCNLMAHELNVVVASASYRLAPEFKLPAAYDDGEDALEWLRNSKDAWINSHADLSNVYIMGSNAGGNLAYNVGIRYVFADLRPLSIRGLILHHPFFGGESELRHVNVNDQAVGELCWKLCLPVGANRDHEYSNPTVRDEPEIMKAIGRSGWKVMVMVSGGRQRDVAKLMNEKGVDMVEAVQGDLNNPETMFASIRKLIVEASPI</sequence>
<feature type="domain" description="Alpha/beta hydrolase fold-3" evidence="3">
    <location>
        <begin position="80"/>
        <end position="239"/>
    </location>
</feature>
<keyword evidence="5" id="KW-1185">Reference proteome</keyword>
<dbReference type="Pfam" id="PF07859">
    <property type="entry name" value="Abhydrolase_3"/>
    <property type="match status" value="1"/>
</dbReference>
<dbReference type="EMBL" id="CAKOAT010382932">
    <property type="protein sequence ID" value="CAH8364238.1"/>
    <property type="molecule type" value="Genomic_DNA"/>
</dbReference>
<dbReference type="AlphaFoldDB" id="A0ABC8L0M3"/>
<dbReference type="InterPro" id="IPR029058">
    <property type="entry name" value="AB_hydrolase_fold"/>
</dbReference>
<dbReference type="InterPro" id="IPR013094">
    <property type="entry name" value="AB_hydrolase_3"/>
</dbReference>
<dbReference type="PANTHER" id="PTHR23024:SF546">
    <property type="entry name" value="CARBOXYLESTERASE 120-RELATED"/>
    <property type="match status" value="1"/>
</dbReference>
<dbReference type="SUPFAM" id="SSF53474">
    <property type="entry name" value="alpha/beta-Hydrolases"/>
    <property type="match status" value="1"/>
</dbReference>